<evidence type="ECO:0000313" key="1">
    <source>
        <dbReference type="EMBL" id="MDN3494061.1"/>
    </source>
</evidence>
<dbReference type="Proteomes" id="UP001231197">
    <property type="component" value="Unassembled WGS sequence"/>
</dbReference>
<dbReference type="RefSeq" id="WP_290207757.1">
    <property type="nucleotide sequence ID" value="NZ_JASDDK010000009.1"/>
</dbReference>
<keyword evidence="2" id="KW-1185">Reference proteome</keyword>
<proteinExistence type="predicted"/>
<accession>A0ABT7ZYJ3</accession>
<sequence>MLFIFGLAFLLIISPCKIRNFIQAEFGVPTTQVLNKSQSVLSQSNCQTFNESIQTISKQTIEQPDYLTSEAYNFEFLINSSNNSFSQGTLKKRQVADVPLYILYQNIQVYM</sequence>
<protein>
    <recommendedName>
        <fullName evidence="3">Transmembrane protein</fullName>
    </recommendedName>
</protein>
<gene>
    <name evidence="1" type="ORF">QMA06_15160</name>
</gene>
<comment type="caution">
    <text evidence="1">The sequence shown here is derived from an EMBL/GenBank/DDBJ whole genome shotgun (WGS) entry which is preliminary data.</text>
</comment>
<organism evidence="1 2">
    <name type="scientific">Winogradskyella bathintestinalis</name>
    <dbReference type="NCBI Taxonomy" id="3035208"/>
    <lineage>
        <taxon>Bacteria</taxon>
        <taxon>Pseudomonadati</taxon>
        <taxon>Bacteroidota</taxon>
        <taxon>Flavobacteriia</taxon>
        <taxon>Flavobacteriales</taxon>
        <taxon>Flavobacteriaceae</taxon>
        <taxon>Winogradskyella</taxon>
    </lineage>
</organism>
<reference evidence="1 2" key="1">
    <citation type="journal article" date="2023" name="Int. J. Syst. Evol. Microbiol.">
        <title>Winogradskyella bathintestinalis sp. nov., isolated from the intestine of the deep-sea loosejaw dragonfish, Malacosteus niger.</title>
        <authorList>
            <person name="Uniacke-Lowe S."/>
            <person name="Johnson C.N."/>
            <person name="Stanton C."/>
            <person name="Hill C."/>
            <person name="Ross P."/>
        </authorList>
    </citation>
    <scope>NUCLEOTIDE SEQUENCE [LARGE SCALE GENOMIC DNA]</scope>
    <source>
        <strain evidence="1 2">APC 3343</strain>
    </source>
</reference>
<evidence type="ECO:0008006" key="3">
    <source>
        <dbReference type="Google" id="ProtNLM"/>
    </source>
</evidence>
<dbReference type="EMBL" id="JASDDK010000009">
    <property type="protein sequence ID" value="MDN3494061.1"/>
    <property type="molecule type" value="Genomic_DNA"/>
</dbReference>
<evidence type="ECO:0000313" key="2">
    <source>
        <dbReference type="Proteomes" id="UP001231197"/>
    </source>
</evidence>
<name>A0ABT7ZYJ3_9FLAO</name>